<sequence>MPSDIFDKKTRLGKRERSYCSCLLKVREKSKINPYGICTHAIYNSHGRKRPTVDCPINYIYENVPIEQLRALAKERKISIYSYNKKTKKRKLTPNHILIKRLENDVISKKSKKKLFPK</sequence>
<reference evidence="1" key="1">
    <citation type="journal article" date="2020" name="Nature">
        <title>Giant virus diversity and host interactions through global metagenomics.</title>
        <authorList>
            <person name="Schulz F."/>
            <person name="Roux S."/>
            <person name="Paez-Espino D."/>
            <person name="Jungbluth S."/>
            <person name="Walsh D.A."/>
            <person name="Denef V.J."/>
            <person name="McMahon K.D."/>
            <person name="Konstantinidis K.T."/>
            <person name="Eloe-Fadrosh E.A."/>
            <person name="Kyrpides N.C."/>
            <person name="Woyke T."/>
        </authorList>
    </citation>
    <scope>NUCLEOTIDE SEQUENCE</scope>
    <source>
        <strain evidence="1">GVMAG-M-3300023179-150</strain>
    </source>
</reference>
<dbReference type="AlphaFoldDB" id="A0A6C0E762"/>
<dbReference type="EMBL" id="MN739747">
    <property type="protein sequence ID" value="QHT24618.1"/>
    <property type="molecule type" value="Genomic_DNA"/>
</dbReference>
<name>A0A6C0E762_9ZZZZ</name>
<accession>A0A6C0E762</accession>
<evidence type="ECO:0000313" key="1">
    <source>
        <dbReference type="EMBL" id="QHT24618.1"/>
    </source>
</evidence>
<organism evidence="1">
    <name type="scientific">viral metagenome</name>
    <dbReference type="NCBI Taxonomy" id="1070528"/>
    <lineage>
        <taxon>unclassified sequences</taxon>
        <taxon>metagenomes</taxon>
        <taxon>organismal metagenomes</taxon>
    </lineage>
</organism>
<proteinExistence type="predicted"/>
<protein>
    <submittedName>
        <fullName evidence="1">Uncharacterized protein</fullName>
    </submittedName>
</protein>